<dbReference type="AlphaFoldDB" id="A0AAP2G4Z9"/>
<keyword evidence="2" id="KW-1185">Reference proteome</keyword>
<evidence type="ECO:0000313" key="2">
    <source>
        <dbReference type="Proteomes" id="UP001315686"/>
    </source>
</evidence>
<comment type="caution">
    <text evidence="1">The sequence shown here is derived from an EMBL/GenBank/DDBJ whole genome shotgun (WGS) entry which is preliminary data.</text>
</comment>
<sequence>MCLIAPATWAQDSTPMTGAEFDAYVKDRTLYYNNLGEAYGVEQYLPDRQVKWSFLDGQCKDGYWYEDGPFICFIYEDAEGDPQCWTFFNEPTGLRALFQDTPGQTELTEITEADEPMLCLGPDIGV</sequence>
<organism evidence="1 2">
    <name type="scientific">Harenicola maris</name>
    <dbReference type="NCBI Taxonomy" id="2841044"/>
    <lineage>
        <taxon>Bacteria</taxon>
        <taxon>Pseudomonadati</taxon>
        <taxon>Pseudomonadota</taxon>
        <taxon>Alphaproteobacteria</taxon>
        <taxon>Rhodobacterales</taxon>
        <taxon>Paracoccaceae</taxon>
        <taxon>Harenicola</taxon>
    </lineage>
</organism>
<name>A0AAP2G4Z9_9RHOB</name>
<dbReference type="Proteomes" id="UP001315686">
    <property type="component" value="Unassembled WGS sequence"/>
</dbReference>
<reference evidence="1 2" key="1">
    <citation type="journal article" date="2021" name="Arch. Microbiol.">
        <title>Harenicola maris gen. nov., sp. nov. isolated from the Sea of Japan shallow sediments.</title>
        <authorList>
            <person name="Romanenko L.A."/>
            <person name="Kurilenko V.V."/>
            <person name="Chernysheva N.Y."/>
            <person name="Tekutyeva L.A."/>
            <person name="Velansky P.V."/>
            <person name="Svetashev V.I."/>
            <person name="Isaeva M.P."/>
        </authorList>
    </citation>
    <scope>NUCLEOTIDE SEQUENCE [LARGE SCALE GENOMIC DNA]</scope>
    <source>
        <strain evidence="1 2">KMM 3653</strain>
    </source>
</reference>
<evidence type="ECO:0000313" key="1">
    <source>
        <dbReference type="EMBL" id="MBT0958840.1"/>
    </source>
</evidence>
<accession>A0AAP2G4Z9</accession>
<proteinExistence type="predicted"/>
<gene>
    <name evidence="1" type="ORF">IV417_15735</name>
</gene>
<protein>
    <submittedName>
        <fullName evidence="1">Uncharacterized protein</fullName>
    </submittedName>
</protein>
<dbReference type="EMBL" id="JADQAZ010000003">
    <property type="protein sequence ID" value="MBT0958840.1"/>
    <property type="molecule type" value="Genomic_DNA"/>
</dbReference>